<feature type="chain" id="PRO_5037871163" evidence="2">
    <location>
        <begin position="25"/>
        <end position="160"/>
    </location>
</feature>
<dbReference type="Pfam" id="PF13511">
    <property type="entry name" value="DUF4124"/>
    <property type="match status" value="1"/>
</dbReference>
<gene>
    <name evidence="4" type="ORF">HXL68_04075</name>
</gene>
<feature type="region of interest" description="Disordered" evidence="1">
    <location>
        <begin position="33"/>
        <end position="111"/>
    </location>
</feature>
<evidence type="ECO:0000256" key="2">
    <source>
        <dbReference type="SAM" id="SignalP"/>
    </source>
</evidence>
<feature type="compositionally biased region" description="Basic and acidic residues" evidence="1">
    <location>
        <begin position="64"/>
        <end position="111"/>
    </location>
</feature>
<dbReference type="AlphaFoldDB" id="A0A930BT02"/>
<dbReference type="InterPro" id="IPR025392">
    <property type="entry name" value="DUF4124"/>
</dbReference>
<evidence type="ECO:0000313" key="4">
    <source>
        <dbReference type="EMBL" id="MBF1164202.1"/>
    </source>
</evidence>
<accession>A0A930BT02</accession>
<proteinExistence type="predicted"/>
<protein>
    <submittedName>
        <fullName evidence="4">DUF4124 domain-containing protein</fullName>
    </submittedName>
</protein>
<feature type="domain" description="DUF4124" evidence="3">
    <location>
        <begin position="14"/>
        <end position="65"/>
    </location>
</feature>
<organism evidence="4 5">
    <name type="scientific">Dechloromonas agitata</name>
    <dbReference type="NCBI Taxonomy" id="73030"/>
    <lineage>
        <taxon>Bacteria</taxon>
        <taxon>Pseudomonadati</taxon>
        <taxon>Pseudomonadota</taxon>
        <taxon>Betaproteobacteria</taxon>
        <taxon>Rhodocyclales</taxon>
        <taxon>Azonexaceae</taxon>
        <taxon>Dechloromonas</taxon>
    </lineage>
</organism>
<sequence>MTSNTLLVCVVATALSSLGSAAHAETFQWKDSNGQTIISDTPPPATAKNRRSIGGQQPSVVSEKPVEKAADGAKTAAEKDMEFKKRQQEAKEKADKQAKEEAATAEKRENCERAKRNLTALENNQPMVTLDENGQRKVLDTTLRQQEIERAQRVIAETCQ</sequence>
<evidence type="ECO:0000256" key="1">
    <source>
        <dbReference type="SAM" id="MobiDB-lite"/>
    </source>
</evidence>
<feature type="signal peptide" evidence="2">
    <location>
        <begin position="1"/>
        <end position="24"/>
    </location>
</feature>
<reference evidence="4" key="1">
    <citation type="submission" date="2020-04" db="EMBL/GenBank/DDBJ databases">
        <title>Deep metagenomics examines the oral microbiome during advanced dental caries in children, revealing novel taxa and co-occurrences with host molecules.</title>
        <authorList>
            <person name="Baker J.L."/>
            <person name="Morton J.T."/>
            <person name="Dinis M."/>
            <person name="Alvarez R."/>
            <person name="Tran N.C."/>
            <person name="Knight R."/>
            <person name="Edlund A."/>
        </authorList>
    </citation>
    <scope>NUCLEOTIDE SEQUENCE</scope>
    <source>
        <strain evidence="4">JCVI_32_bin.24</strain>
    </source>
</reference>
<evidence type="ECO:0000313" key="5">
    <source>
        <dbReference type="Proteomes" id="UP000718593"/>
    </source>
</evidence>
<name>A0A930BT02_9RHOO</name>
<dbReference type="Proteomes" id="UP000718593">
    <property type="component" value="Unassembled WGS sequence"/>
</dbReference>
<dbReference type="EMBL" id="JABZMI010000047">
    <property type="protein sequence ID" value="MBF1164202.1"/>
    <property type="molecule type" value="Genomic_DNA"/>
</dbReference>
<evidence type="ECO:0000259" key="3">
    <source>
        <dbReference type="Pfam" id="PF13511"/>
    </source>
</evidence>
<keyword evidence="2" id="KW-0732">Signal</keyword>
<comment type="caution">
    <text evidence="4">The sequence shown here is derived from an EMBL/GenBank/DDBJ whole genome shotgun (WGS) entry which is preliminary data.</text>
</comment>